<dbReference type="Gene3D" id="3.30.160.60">
    <property type="entry name" value="Classic Zinc Finger"/>
    <property type="match status" value="2"/>
</dbReference>
<evidence type="ECO:0000256" key="4">
    <source>
        <dbReference type="ARBA" id="ARBA00022771"/>
    </source>
</evidence>
<dbReference type="PANTHER" id="PTHR23226:SF416">
    <property type="entry name" value="FI01424P"/>
    <property type="match status" value="1"/>
</dbReference>
<dbReference type="SUPFAM" id="SSF57667">
    <property type="entry name" value="beta-beta-alpha zinc fingers"/>
    <property type="match status" value="2"/>
</dbReference>
<keyword evidence="9" id="KW-0812">Transmembrane</keyword>
<keyword evidence="12" id="KW-1185">Reference proteome</keyword>
<dbReference type="Proteomes" id="UP001627154">
    <property type="component" value="Unassembled WGS sequence"/>
</dbReference>
<keyword evidence="2" id="KW-0479">Metal-binding</keyword>
<dbReference type="GO" id="GO:1990837">
    <property type="term" value="F:sequence-specific double-stranded DNA binding"/>
    <property type="evidence" value="ECO:0007669"/>
    <property type="project" value="UniProtKB-ARBA"/>
</dbReference>
<dbReference type="SMART" id="SM00355">
    <property type="entry name" value="ZnF_C2H2"/>
    <property type="match status" value="3"/>
</dbReference>
<sequence>MLNMFKMSASPLGMNFLLTDDGSTLLAMSQAKDGTLELMSTPVTIVGNTSNQVLQSLTNSMLRFKSNSSDPNSLSVDNVQSKSLHSSHSISINQVHSSNMNSTVSHHLKNFKENIECDDELLEFSQELSCCGRNAPSTQNCDKQYSGKHGKKSTASKKPAKGKSKNKGIKDLYQCDMCAEEFEKYSVYQKHLHDHAFDKAYRCPKCAESFNAPLNFKLHMAIHKLGSPKCPECGRKFSRLASLKTHMRVHEIDENLYCTECDDVFDSKVEYGEARKGKMDIRRLVHYGSKSARYLVFIYSLLFIITPSVSVIDLQKQR</sequence>
<evidence type="ECO:0000313" key="12">
    <source>
        <dbReference type="Proteomes" id="UP001627154"/>
    </source>
</evidence>
<evidence type="ECO:0000313" key="11">
    <source>
        <dbReference type="EMBL" id="KAL3387727.1"/>
    </source>
</evidence>
<evidence type="ECO:0000256" key="2">
    <source>
        <dbReference type="ARBA" id="ARBA00022723"/>
    </source>
</evidence>
<dbReference type="PANTHER" id="PTHR23226">
    <property type="entry name" value="ZINC FINGER AND SCAN DOMAIN-CONTAINING"/>
    <property type="match status" value="1"/>
</dbReference>
<feature type="domain" description="C2H2-type" evidence="10">
    <location>
        <begin position="201"/>
        <end position="228"/>
    </location>
</feature>
<name>A0ABD2W3P1_9HYME</name>
<evidence type="ECO:0000256" key="9">
    <source>
        <dbReference type="SAM" id="Phobius"/>
    </source>
</evidence>
<keyword evidence="3" id="KW-0677">Repeat</keyword>
<dbReference type="GO" id="GO:0008270">
    <property type="term" value="F:zinc ion binding"/>
    <property type="evidence" value="ECO:0007669"/>
    <property type="project" value="UniProtKB-KW"/>
</dbReference>
<proteinExistence type="predicted"/>
<feature type="domain" description="C2H2-type" evidence="10">
    <location>
        <begin position="228"/>
        <end position="255"/>
    </location>
</feature>
<keyword evidence="6" id="KW-0539">Nucleus</keyword>
<evidence type="ECO:0000256" key="3">
    <source>
        <dbReference type="ARBA" id="ARBA00022737"/>
    </source>
</evidence>
<dbReference type="PROSITE" id="PS50157">
    <property type="entry name" value="ZINC_FINGER_C2H2_2"/>
    <property type="match status" value="3"/>
</dbReference>
<feature type="domain" description="C2H2-type" evidence="10">
    <location>
        <begin position="173"/>
        <end position="200"/>
    </location>
</feature>
<evidence type="ECO:0000256" key="1">
    <source>
        <dbReference type="ARBA" id="ARBA00004123"/>
    </source>
</evidence>
<comment type="subcellular location">
    <subcellularLocation>
        <location evidence="1">Nucleus</location>
    </subcellularLocation>
</comment>
<gene>
    <name evidence="11" type="ORF">TKK_016839</name>
</gene>
<dbReference type="AlphaFoldDB" id="A0ABD2W3P1"/>
<organism evidence="11 12">
    <name type="scientific">Trichogramma kaykai</name>
    <dbReference type="NCBI Taxonomy" id="54128"/>
    <lineage>
        <taxon>Eukaryota</taxon>
        <taxon>Metazoa</taxon>
        <taxon>Ecdysozoa</taxon>
        <taxon>Arthropoda</taxon>
        <taxon>Hexapoda</taxon>
        <taxon>Insecta</taxon>
        <taxon>Pterygota</taxon>
        <taxon>Neoptera</taxon>
        <taxon>Endopterygota</taxon>
        <taxon>Hymenoptera</taxon>
        <taxon>Apocrita</taxon>
        <taxon>Proctotrupomorpha</taxon>
        <taxon>Chalcidoidea</taxon>
        <taxon>Trichogrammatidae</taxon>
        <taxon>Trichogramma</taxon>
    </lineage>
</organism>
<dbReference type="InterPro" id="IPR013087">
    <property type="entry name" value="Znf_C2H2_type"/>
</dbReference>
<evidence type="ECO:0000256" key="7">
    <source>
        <dbReference type="PROSITE-ProRule" id="PRU00042"/>
    </source>
</evidence>
<evidence type="ECO:0000256" key="5">
    <source>
        <dbReference type="ARBA" id="ARBA00022833"/>
    </source>
</evidence>
<dbReference type="InterPro" id="IPR036236">
    <property type="entry name" value="Znf_C2H2_sf"/>
</dbReference>
<comment type="caution">
    <text evidence="11">The sequence shown here is derived from an EMBL/GenBank/DDBJ whole genome shotgun (WGS) entry which is preliminary data.</text>
</comment>
<feature type="transmembrane region" description="Helical" evidence="9">
    <location>
        <begin position="294"/>
        <end position="314"/>
    </location>
</feature>
<feature type="region of interest" description="Disordered" evidence="8">
    <location>
        <begin position="139"/>
        <end position="166"/>
    </location>
</feature>
<protein>
    <recommendedName>
        <fullName evidence="10">C2H2-type domain-containing protein</fullName>
    </recommendedName>
</protein>
<keyword evidence="5" id="KW-0862">Zinc</keyword>
<evidence type="ECO:0000256" key="6">
    <source>
        <dbReference type="ARBA" id="ARBA00023242"/>
    </source>
</evidence>
<evidence type="ECO:0000259" key="10">
    <source>
        <dbReference type="PROSITE" id="PS50157"/>
    </source>
</evidence>
<dbReference type="FunFam" id="3.30.160.60:FF:000303">
    <property type="entry name" value="Zinc finger protein 41"/>
    <property type="match status" value="1"/>
</dbReference>
<accession>A0ABD2W3P1</accession>
<dbReference type="EMBL" id="JBJJXI010000136">
    <property type="protein sequence ID" value="KAL3387727.1"/>
    <property type="molecule type" value="Genomic_DNA"/>
</dbReference>
<keyword evidence="9" id="KW-0472">Membrane</keyword>
<evidence type="ECO:0000256" key="8">
    <source>
        <dbReference type="SAM" id="MobiDB-lite"/>
    </source>
</evidence>
<dbReference type="GO" id="GO:0005634">
    <property type="term" value="C:nucleus"/>
    <property type="evidence" value="ECO:0007669"/>
    <property type="project" value="UniProtKB-SubCell"/>
</dbReference>
<dbReference type="PROSITE" id="PS00028">
    <property type="entry name" value="ZINC_FINGER_C2H2_1"/>
    <property type="match status" value="3"/>
</dbReference>
<feature type="compositionally biased region" description="Basic residues" evidence="8">
    <location>
        <begin position="146"/>
        <end position="166"/>
    </location>
</feature>
<reference evidence="11 12" key="1">
    <citation type="journal article" date="2024" name="bioRxiv">
        <title>A reference genome for Trichogramma kaykai: A tiny desert-dwelling parasitoid wasp with competing sex-ratio distorters.</title>
        <authorList>
            <person name="Culotta J."/>
            <person name="Lindsey A.R."/>
        </authorList>
    </citation>
    <scope>NUCLEOTIDE SEQUENCE [LARGE SCALE GENOMIC DNA]</scope>
    <source>
        <strain evidence="11 12">KSX58</strain>
    </source>
</reference>
<dbReference type="Pfam" id="PF00096">
    <property type="entry name" value="zf-C2H2"/>
    <property type="match status" value="2"/>
</dbReference>
<keyword evidence="4 7" id="KW-0863">Zinc-finger</keyword>
<keyword evidence="9" id="KW-1133">Transmembrane helix</keyword>